<dbReference type="GO" id="GO:0000139">
    <property type="term" value="C:Golgi membrane"/>
    <property type="evidence" value="ECO:0007669"/>
    <property type="project" value="UniProtKB-SubCell"/>
</dbReference>
<evidence type="ECO:0000256" key="7">
    <source>
        <dbReference type="ARBA" id="ARBA00022490"/>
    </source>
</evidence>
<evidence type="ECO:0000256" key="14">
    <source>
        <dbReference type="ARBA" id="ARBA00023329"/>
    </source>
</evidence>
<dbReference type="OMA" id="FHRENYV"/>
<evidence type="ECO:0000256" key="2">
    <source>
        <dbReference type="ARBA" id="ARBA00004180"/>
    </source>
</evidence>
<evidence type="ECO:0000313" key="21">
    <source>
        <dbReference type="EMBL" id="EZA49604.1"/>
    </source>
</evidence>
<evidence type="ECO:0000313" key="22">
    <source>
        <dbReference type="Proteomes" id="UP000053097"/>
    </source>
</evidence>
<dbReference type="Gene3D" id="3.30.450.60">
    <property type="match status" value="1"/>
</dbReference>
<gene>
    <name evidence="21" type="ORF">X777_12149</name>
</gene>
<dbReference type="EMBL" id="KK107503">
    <property type="protein sequence ID" value="EZA49604.1"/>
    <property type="molecule type" value="Genomic_DNA"/>
</dbReference>
<dbReference type="STRING" id="2015173.A0A026W3J6"/>
<dbReference type="InterPro" id="IPR001356">
    <property type="entry name" value="HD"/>
</dbReference>
<evidence type="ECO:0000256" key="5">
    <source>
        <dbReference type="ARBA" id="ARBA00022448"/>
    </source>
</evidence>
<dbReference type="PANTHER" id="PTHR46294">
    <property type="entry name" value="SEGMENTATION PROTEIN EVEN-SKIPPED"/>
    <property type="match status" value="1"/>
</dbReference>
<dbReference type="OrthoDB" id="6159439at2759"/>
<keyword evidence="12 17" id="KW-0371">Homeobox</keyword>
<keyword evidence="9" id="KW-0333">Golgi apparatus</keyword>
<evidence type="ECO:0000256" key="4">
    <source>
        <dbReference type="ARBA" id="ARBA00006972"/>
    </source>
</evidence>
<dbReference type="Pfam" id="PF00046">
    <property type="entry name" value="Homeodomain"/>
    <property type="match status" value="1"/>
</dbReference>
<protein>
    <submittedName>
        <fullName evidence="21">Putative coatomer subunit zeta</fullName>
    </submittedName>
</protein>
<dbReference type="PANTHER" id="PTHR46294:SF4">
    <property type="entry name" value="SEGMENTATION PROTEIN EVEN-SKIPPED"/>
    <property type="match status" value="1"/>
</dbReference>
<keyword evidence="5" id="KW-0813">Transport</keyword>
<evidence type="ECO:0000256" key="15">
    <source>
        <dbReference type="ARBA" id="ARBA00038449"/>
    </source>
</evidence>
<dbReference type="InterPro" id="IPR017970">
    <property type="entry name" value="Homeobox_CS"/>
</dbReference>
<evidence type="ECO:0000256" key="18">
    <source>
        <dbReference type="RuleBase" id="RU000682"/>
    </source>
</evidence>
<sequence>MAILDNDGNRILAKYYDKNVFPTSKEQKAFEKNLFSKTHRANAEIIMLDGLTCVYRSNVDLFFYVMGSSHENELILMSALNCLYDSVSQILRKNVEKRAVLDSLDIVMLAMDEICDGGIILDADATSVVQRVALRTDDIPLGEQTVAQMTMQATYQNPFENPQRDDSHEEDAIVVDLPQYQLSTPSPPSPKSVNTRRTPERINDNETLTPHQNHQQQQQQQQSPIPPIDPNVRRYRTAFTREQLARLEREFVKENYVSRPRRCELATLLNLPESTIKVWFQNRRMKDKRQRMAMAWPYALAYGDPTVAATLFAAASALPHASYSGPNLPATAHLSPSATPYPTAAAAAAYYSRYVPYQSMSPAAVTLHRPHPRAVPYPALPPHLLQSQPSLAPLHFSLGVPNINSPAYPPVSHPPASSVPYRPTLLPPQFSPDNSANSDGSSDNEYVGGGQQVSQSQVMHRVPHQNSHRISVPTPGTTPQPVNSVMPTMPMSISNILESKATYVPTTSTSMIAPSISTMKIEQPKLFQPYKSDVPERACAK</sequence>
<dbReference type="GO" id="GO:0005634">
    <property type="term" value="C:nucleus"/>
    <property type="evidence" value="ECO:0007669"/>
    <property type="project" value="UniProtKB-SubCell"/>
</dbReference>
<dbReference type="InterPro" id="IPR020479">
    <property type="entry name" value="HD_metazoa"/>
</dbReference>
<comment type="function">
    <text evidence="16">The coatomer is a cytosolic protein complex that binds to dilysine motifs and reversibly associates with Golgi non-clathrin-coated vesicles, which further mediate biosynthetic protein transport from the ER, via the Golgi up to the trans Golgi network. Coatomer complex is required for budding from Golgi membranes, and is essential for the retrograde Golgi-to-ER transport of dilysine-tagged proteins. The zeta subunit may be involved in regulating the coat assembly and, hence, the rate of biosynthetic protein transport due to its association-dissociation properties with the coatomer complex.</text>
</comment>
<accession>A0A026W3J6</accession>
<dbReference type="SUPFAM" id="SSF46689">
    <property type="entry name" value="Homeodomain-like"/>
    <property type="match status" value="1"/>
</dbReference>
<feature type="DNA-binding region" description="Homeobox" evidence="17">
    <location>
        <begin position="232"/>
        <end position="291"/>
    </location>
</feature>
<evidence type="ECO:0000256" key="19">
    <source>
        <dbReference type="SAM" id="MobiDB-lite"/>
    </source>
</evidence>
<dbReference type="FunFam" id="3.30.450.60:FF:000008">
    <property type="entry name" value="Coatomer subunit zeta-1 isoform 1"/>
    <property type="match status" value="1"/>
</dbReference>
<dbReference type="CDD" id="cd14829">
    <property type="entry name" value="Zeta-COP"/>
    <property type="match status" value="1"/>
</dbReference>
<comment type="similarity">
    <text evidence="4">Belongs to the adaptor complexes small subunit family.</text>
</comment>
<keyword evidence="10 17" id="KW-0238">DNA-binding</keyword>
<feature type="region of interest" description="Disordered" evidence="19">
    <location>
        <begin position="203"/>
        <end position="231"/>
    </location>
</feature>
<feature type="compositionally biased region" description="Polar residues" evidence="19">
    <location>
        <begin position="205"/>
        <end position="214"/>
    </location>
</feature>
<dbReference type="Gene3D" id="1.10.10.60">
    <property type="entry name" value="Homeodomain-like"/>
    <property type="match status" value="1"/>
</dbReference>
<comment type="similarity">
    <text evidence="15">Belongs to the even-skipped homeobox family.</text>
</comment>
<keyword evidence="6" id="KW-0217">Developmental protein</keyword>
<dbReference type="PROSITE" id="PS50071">
    <property type="entry name" value="HOMEOBOX_2"/>
    <property type="match status" value="1"/>
</dbReference>
<evidence type="ECO:0000256" key="9">
    <source>
        <dbReference type="ARBA" id="ARBA00023034"/>
    </source>
</evidence>
<dbReference type="InterPro" id="IPR052002">
    <property type="entry name" value="Even-skipped_HD"/>
</dbReference>
<evidence type="ECO:0000256" key="8">
    <source>
        <dbReference type="ARBA" id="ARBA00022927"/>
    </source>
</evidence>
<reference evidence="21 22" key="1">
    <citation type="journal article" date="2014" name="Curr. Biol.">
        <title>The genome of the clonal raider ant Cerapachys biroi.</title>
        <authorList>
            <person name="Oxley P.R."/>
            <person name="Ji L."/>
            <person name="Fetter-Pruneda I."/>
            <person name="McKenzie S.K."/>
            <person name="Li C."/>
            <person name="Hu H."/>
            <person name="Zhang G."/>
            <person name="Kronauer D.J."/>
        </authorList>
    </citation>
    <scope>NUCLEOTIDE SEQUENCE [LARGE SCALE GENOMIC DNA]</scope>
</reference>
<dbReference type="InterPro" id="IPR009057">
    <property type="entry name" value="Homeodomain-like_sf"/>
</dbReference>
<keyword evidence="22" id="KW-1185">Reference proteome</keyword>
<evidence type="ECO:0000256" key="1">
    <source>
        <dbReference type="ARBA" id="ARBA00004123"/>
    </source>
</evidence>
<feature type="region of interest" description="Disordered" evidence="19">
    <location>
        <begin position="178"/>
        <end position="197"/>
    </location>
</feature>
<evidence type="ECO:0000256" key="17">
    <source>
        <dbReference type="PROSITE-ProRule" id="PRU00108"/>
    </source>
</evidence>
<proteinExistence type="inferred from homology"/>
<dbReference type="AlphaFoldDB" id="A0A026W3J6"/>
<dbReference type="GO" id="GO:0000978">
    <property type="term" value="F:RNA polymerase II cis-regulatory region sequence-specific DNA binding"/>
    <property type="evidence" value="ECO:0007669"/>
    <property type="project" value="TreeGrafter"/>
</dbReference>
<dbReference type="CDD" id="cd00086">
    <property type="entry name" value="homeodomain"/>
    <property type="match status" value="1"/>
</dbReference>
<evidence type="ECO:0000256" key="6">
    <source>
        <dbReference type="ARBA" id="ARBA00022473"/>
    </source>
</evidence>
<evidence type="ECO:0000259" key="20">
    <source>
        <dbReference type="PROSITE" id="PS50071"/>
    </source>
</evidence>
<organism evidence="21 22">
    <name type="scientific">Ooceraea biroi</name>
    <name type="common">Clonal raider ant</name>
    <name type="synonym">Cerapachys biroi</name>
    <dbReference type="NCBI Taxonomy" id="2015173"/>
    <lineage>
        <taxon>Eukaryota</taxon>
        <taxon>Metazoa</taxon>
        <taxon>Ecdysozoa</taxon>
        <taxon>Arthropoda</taxon>
        <taxon>Hexapoda</taxon>
        <taxon>Insecta</taxon>
        <taxon>Pterygota</taxon>
        <taxon>Neoptera</taxon>
        <taxon>Endopterygota</taxon>
        <taxon>Hymenoptera</taxon>
        <taxon>Apocrita</taxon>
        <taxon>Aculeata</taxon>
        <taxon>Formicoidea</taxon>
        <taxon>Formicidae</taxon>
        <taxon>Dorylinae</taxon>
        <taxon>Ooceraea</taxon>
    </lineage>
</organism>
<dbReference type="GO" id="GO:0030126">
    <property type="term" value="C:COPI vesicle coat"/>
    <property type="evidence" value="ECO:0007669"/>
    <property type="project" value="UniProtKB-ARBA"/>
</dbReference>
<dbReference type="InterPro" id="IPR022775">
    <property type="entry name" value="AP_mu_sigma_su"/>
</dbReference>
<evidence type="ECO:0000256" key="11">
    <source>
        <dbReference type="ARBA" id="ARBA00023136"/>
    </source>
</evidence>
<keyword evidence="7" id="KW-0963">Cytoplasm</keyword>
<evidence type="ECO:0000256" key="3">
    <source>
        <dbReference type="ARBA" id="ARBA00004394"/>
    </source>
</evidence>
<dbReference type="PROSITE" id="PS00027">
    <property type="entry name" value="HOMEOBOX_1"/>
    <property type="match status" value="1"/>
</dbReference>
<evidence type="ECO:0000256" key="12">
    <source>
        <dbReference type="ARBA" id="ARBA00023155"/>
    </source>
</evidence>
<feature type="domain" description="Homeobox" evidence="20">
    <location>
        <begin position="230"/>
        <end position="290"/>
    </location>
</feature>
<feature type="compositionally biased region" description="Polar residues" evidence="19">
    <location>
        <begin position="468"/>
        <end position="483"/>
    </location>
</feature>
<dbReference type="GO" id="GO:0015031">
    <property type="term" value="P:protein transport"/>
    <property type="evidence" value="ECO:0007669"/>
    <property type="project" value="UniProtKB-KW"/>
</dbReference>
<evidence type="ECO:0000256" key="10">
    <source>
        <dbReference type="ARBA" id="ARBA00023125"/>
    </source>
</evidence>
<evidence type="ECO:0000256" key="13">
    <source>
        <dbReference type="ARBA" id="ARBA00023242"/>
    </source>
</evidence>
<dbReference type="SMART" id="SM00389">
    <property type="entry name" value="HOX"/>
    <property type="match status" value="1"/>
</dbReference>
<feature type="region of interest" description="Disordered" evidence="19">
    <location>
        <begin position="409"/>
        <end position="483"/>
    </location>
</feature>
<feature type="compositionally biased region" description="Low complexity" evidence="19">
    <location>
        <begin position="431"/>
        <end position="444"/>
    </location>
</feature>
<keyword evidence="14" id="KW-0968">Cytoplasmic vesicle</keyword>
<dbReference type="GO" id="GO:0000981">
    <property type="term" value="F:DNA-binding transcription factor activity, RNA polymerase II-specific"/>
    <property type="evidence" value="ECO:0007669"/>
    <property type="project" value="InterPro"/>
</dbReference>
<evidence type="ECO:0000256" key="16">
    <source>
        <dbReference type="ARBA" id="ARBA00045555"/>
    </source>
</evidence>
<dbReference type="Proteomes" id="UP000053097">
    <property type="component" value="Unassembled WGS sequence"/>
</dbReference>
<comment type="subcellular location">
    <subcellularLocation>
        <location evidence="2">Cytoplasmic vesicle membrane</location>
        <topology evidence="2">Peripheral membrane protein</topology>
        <orientation evidence="2">Cytoplasmic side</orientation>
    </subcellularLocation>
    <subcellularLocation>
        <location evidence="3">Golgi apparatus membrane</location>
    </subcellularLocation>
    <subcellularLocation>
        <location evidence="1 17 18">Nucleus</location>
    </subcellularLocation>
</comment>
<dbReference type="SUPFAM" id="SSF64356">
    <property type="entry name" value="SNARE-like"/>
    <property type="match status" value="1"/>
</dbReference>
<keyword evidence="8" id="KW-0653">Protein transport</keyword>
<dbReference type="PRINTS" id="PR00024">
    <property type="entry name" value="HOMEOBOX"/>
</dbReference>
<dbReference type="Pfam" id="PF01217">
    <property type="entry name" value="Clat_adaptor_s"/>
    <property type="match status" value="1"/>
</dbReference>
<name>A0A026W3J6_OOCBI</name>
<keyword evidence="11" id="KW-0472">Membrane</keyword>
<dbReference type="InterPro" id="IPR011012">
    <property type="entry name" value="Longin-like_dom_sf"/>
</dbReference>
<keyword evidence="13 17" id="KW-0539">Nucleus</keyword>